<dbReference type="PROSITE" id="PS50977">
    <property type="entry name" value="HTH_TETR_2"/>
    <property type="match status" value="1"/>
</dbReference>
<comment type="caution">
    <text evidence="7">The sequence shown here is derived from an EMBL/GenBank/DDBJ whole genome shotgun (WGS) entry which is preliminary data.</text>
</comment>
<evidence type="ECO:0000256" key="3">
    <source>
        <dbReference type="ARBA" id="ARBA00023163"/>
    </source>
</evidence>
<gene>
    <name evidence="7" type="ORF">BBK14_06825</name>
</gene>
<dbReference type="OrthoDB" id="3210012at2"/>
<dbReference type="EMBL" id="MAXA01000246">
    <property type="protein sequence ID" value="OHV22485.1"/>
    <property type="molecule type" value="Genomic_DNA"/>
</dbReference>
<dbReference type="PANTHER" id="PTHR30055:SF234">
    <property type="entry name" value="HTH-TYPE TRANSCRIPTIONAL REGULATOR BETI"/>
    <property type="match status" value="1"/>
</dbReference>
<keyword evidence="3" id="KW-0804">Transcription</keyword>
<reference evidence="8" key="1">
    <citation type="submission" date="2016-07" db="EMBL/GenBank/DDBJ databases">
        <title>Frankia sp. NRRL B-16219 Genome sequencing.</title>
        <authorList>
            <person name="Ghodhbane-Gtari F."/>
            <person name="Swanson E."/>
            <person name="Gueddou A."/>
            <person name="Louati M."/>
            <person name="Nouioui I."/>
            <person name="Hezbri K."/>
            <person name="Abebe-Akele F."/>
            <person name="Simpson S."/>
            <person name="Morris K."/>
            <person name="Thomas K."/>
            <person name="Gtari M."/>
            <person name="Tisa L.S."/>
        </authorList>
    </citation>
    <scope>NUCLEOTIDE SEQUENCE [LARGE SCALE GENOMIC DNA]</scope>
    <source>
        <strain evidence="8">NRRL B-16219</strain>
    </source>
</reference>
<evidence type="ECO:0000256" key="5">
    <source>
        <dbReference type="SAM" id="MobiDB-lite"/>
    </source>
</evidence>
<proteinExistence type="predicted"/>
<evidence type="ECO:0000256" key="1">
    <source>
        <dbReference type="ARBA" id="ARBA00023015"/>
    </source>
</evidence>
<name>A0A1S1PNJ8_9ACTN</name>
<evidence type="ECO:0000256" key="2">
    <source>
        <dbReference type="ARBA" id="ARBA00023125"/>
    </source>
</evidence>
<evidence type="ECO:0000259" key="6">
    <source>
        <dbReference type="PROSITE" id="PS50977"/>
    </source>
</evidence>
<dbReference type="Proteomes" id="UP000179769">
    <property type="component" value="Unassembled WGS sequence"/>
</dbReference>
<dbReference type="PANTHER" id="PTHR30055">
    <property type="entry name" value="HTH-TYPE TRANSCRIPTIONAL REGULATOR RUTR"/>
    <property type="match status" value="1"/>
</dbReference>
<keyword evidence="8" id="KW-1185">Reference proteome</keyword>
<organism evidence="7 8">
    <name type="scientific">Parafrankia soli</name>
    <dbReference type="NCBI Taxonomy" id="2599596"/>
    <lineage>
        <taxon>Bacteria</taxon>
        <taxon>Bacillati</taxon>
        <taxon>Actinomycetota</taxon>
        <taxon>Actinomycetes</taxon>
        <taxon>Frankiales</taxon>
        <taxon>Frankiaceae</taxon>
        <taxon>Parafrankia</taxon>
    </lineage>
</organism>
<feature type="DNA-binding region" description="H-T-H motif" evidence="4">
    <location>
        <begin position="50"/>
        <end position="69"/>
    </location>
</feature>
<dbReference type="InterPro" id="IPR009057">
    <property type="entry name" value="Homeodomain-like_sf"/>
</dbReference>
<sequence>MRSSTAADLVDAPVERSTRSRRTRSDFLASRRDLLDAVGRLLARNGRRFSLVDLAAEAGVSTATAYRHFVDVHDALDVYYLQLIDVLVTDIRALAVGEDHLGNFEVVCEVWVRSAARWGRAAVHVRSAQGYLARLQARDDLVSKLHQVLAPVVLGLVDNGVLPPQEPEYAVLLWASVFDERVIVDLLDTLGWSVEQVAQKLTASALRMLGYTGWTPLRPAFPPTGSGAQAPAAGPVPPAPVPASPPRRHGAAGPGGIATRGAGGLGAGPVLARAGAPAGGVDPRIRLRSGGAGRLTH</sequence>
<dbReference type="AlphaFoldDB" id="A0A1S1PNJ8"/>
<dbReference type="SUPFAM" id="SSF46689">
    <property type="entry name" value="Homeodomain-like"/>
    <property type="match status" value="1"/>
</dbReference>
<protein>
    <submittedName>
        <fullName evidence="7">TetR family transcriptional regulator</fullName>
    </submittedName>
</protein>
<dbReference type="RefSeq" id="WP_071066123.1">
    <property type="nucleotide sequence ID" value="NZ_MAXA01000246.1"/>
</dbReference>
<evidence type="ECO:0000313" key="7">
    <source>
        <dbReference type="EMBL" id="OHV22485.1"/>
    </source>
</evidence>
<feature type="compositionally biased region" description="Pro residues" evidence="5">
    <location>
        <begin position="234"/>
        <end position="245"/>
    </location>
</feature>
<evidence type="ECO:0000313" key="8">
    <source>
        <dbReference type="Proteomes" id="UP000179769"/>
    </source>
</evidence>
<accession>A0A1S1PNJ8</accession>
<keyword evidence="2 4" id="KW-0238">DNA-binding</keyword>
<evidence type="ECO:0000256" key="4">
    <source>
        <dbReference type="PROSITE-ProRule" id="PRU00335"/>
    </source>
</evidence>
<dbReference type="GO" id="GO:0003700">
    <property type="term" value="F:DNA-binding transcription factor activity"/>
    <property type="evidence" value="ECO:0007669"/>
    <property type="project" value="TreeGrafter"/>
</dbReference>
<dbReference type="InterPro" id="IPR001647">
    <property type="entry name" value="HTH_TetR"/>
</dbReference>
<dbReference type="InterPro" id="IPR050109">
    <property type="entry name" value="HTH-type_TetR-like_transc_reg"/>
</dbReference>
<dbReference type="GO" id="GO:0000976">
    <property type="term" value="F:transcription cis-regulatory region binding"/>
    <property type="evidence" value="ECO:0007669"/>
    <property type="project" value="TreeGrafter"/>
</dbReference>
<feature type="domain" description="HTH tetR-type" evidence="6">
    <location>
        <begin position="28"/>
        <end position="87"/>
    </location>
</feature>
<feature type="compositionally biased region" description="Low complexity" evidence="5">
    <location>
        <begin position="223"/>
        <end position="233"/>
    </location>
</feature>
<keyword evidence="1" id="KW-0805">Transcription regulation</keyword>
<feature type="region of interest" description="Disordered" evidence="5">
    <location>
        <begin position="276"/>
        <end position="297"/>
    </location>
</feature>
<dbReference type="Gene3D" id="1.10.357.10">
    <property type="entry name" value="Tetracycline Repressor, domain 2"/>
    <property type="match status" value="1"/>
</dbReference>
<feature type="region of interest" description="Disordered" evidence="5">
    <location>
        <begin position="220"/>
        <end position="260"/>
    </location>
</feature>